<dbReference type="Pfam" id="PF03929">
    <property type="entry name" value="PepSY_TM"/>
    <property type="match status" value="1"/>
</dbReference>
<protein>
    <submittedName>
        <fullName evidence="2">PepSY domain-containing protein</fullName>
    </submittedName>
</protein>
<organism evidence="2 3">
    <name type="scientific">Pseudoalteromonas caenipelagi</name>
    <dbReference type="NCBI Taxonomy" id="2726988"/>
    <lineage>
        <taxon>Bacteria</taxon>
        <taxon>Pseudomonadati</taxon>
        <taxon>Pseudomonadota</taxon>
        <taxon>Gammaproteobacteria</taxon>
        <taxon>Alteromonadales</taxon>
        <taxon>Pseudoalteromonadaceae</taxon>
        <taxon>Pseudoalteromonas</taxon>
    </lineage>
</organism>
<dbReference type="Proteomes" id="UP000586305">
    <property type="component" value="Unassembled WGS sequence"/>
</dbReference>
<evidence type="ECO:0000313" key="2">
    <source>
        <dbReference type="EMBL" id="NOU51251.1"/>
    </source>
</evidence>
<comment type="caution">
    <text evidence="2">The sequence shown here is derived from an EMBL/GenBank/DDBJ whole genome shotgun (WGS) entry which is preliminary data.</text>
</comment>
<feature type="transmembrane region" description="Helical" evidence="1">
    <location>
        <begin position="458"/>
        <end position="477"/>
    </location>
</feature>
<feature type="transmembrane region" description="Helical" evidence="1">
    <location>
        <begin position="489"/>
        <end position="509"/>
    </location>
</feature>
<proteinExistence type="predicted"/>
<dbReference type="PANTHER" id="PTHR34219">
    <property type="entry name" value="IRON-REGULATED INNER MEMBRANE PROTEIN-RELATED"/>
    <property type="match status" value="1"/>
</dbReference>
<reference evidence="2 3" key="1">
    <citation type="submission" date="2020-04" db="EMBL/GenBank/DDBJ databases">
        <title>Pseudoalteromonas caenipelagi sp. nov., isolated from a tidal flat.</title>
        <authorList>
            <person name="Park S."/>
            <person name="Yoon J.-H."/>
        </authorList>
    </citation>
    <scope>NUCLEOTIDE SEQUENCE [LARGE SCALE GENOMIC DNA]</scope>
    <source>
        <strain evidence="2 3">JBTF-M23</strain>
    </source>
</reference>
<feature type="transmembrane region" description="Helical" evidence="1">
    <location>
        <begin position="389"/>
        <end position="411"/>
    </location>
</feature>
<keyword evidence="3" id="KW-1185">Reference proteome</keyword>
<dbReference type="AlphaFoldDB" id="A0A849VHP7"/>
<feature type="transmembrane region" description="Helical" evidence="1">
    <location>
        <begin position="423"/>
        <end position="446"/>
    </location>
</feature>
<dbReference type="RefSeq" id="WP_171626313.1">
    <property type="nucleotide sequence ID" value="NZ_JABBPG010000004.1"/>
</dbReference>
<evidence type="ECO:0000313" key="3">
    <source>
        <dbReference type="Proteomes" id="UP000586305"/>
    </source>
</evidence>
<evidence type="ECO:0000256" key="1">
    <source>
        <dbReference type="SAM" id="Phobius"/>
    </source>
</evidence>
<feature type="transmembrane region" description="Helical" evidence="1">
    <location>
        <begin position="348"/>
        <end position="368"/>
    </location>
</feature>
<dbReference type="EMBL" id="JABBPG010000004">
    <property type="protein sequence ID" value="NOU51251.1"/>
    <property type="molecule type" value="Genomic_DNA"/>
</dbReference>
<feature type="transmembrane region" description="Helical" evidence="1">
    <location>
        <begin position="12"/>
        <end position="36"/>
    </location>
</feature>
<accession>A0A849VHP7</accession>
<dbReference type="InterPro" id="IPR005625">
    <property type="entry name" value="PepSY-ass_TM"/>
</dbReference>
<keyword evidence="1" id="KW-0472">Membrane</keyword>
<keyword evidence="1" id="KW-0812">Transmembrane</keyword>
<sequence length="533" mass="60319">MKSGFRQSMAWLHTWTGIVVSWILYFMFVTGTLGYFDSEIDAWMKPELPRNTATVQTALRSAQQHLEHHGQDAKDWRIYLPISRTEPHLLLGYQQKNAEGQLVRVRQQIDAATAEVLQSRATGGGQTLYRMHYRLHYIPTRLAYYFVGVFTLFMLLGLLTGIVVHKKIFKEFFTFRANKGASSWLDGHNLMSVMSLPFHLMITYTGLVMFTFTYMPFVLNASYGFGEEGKKQFFDAYYKNAAPTEASGKPATMLPLTQLYQNASVYLERQGNAQANYAIRIYHPNDVNSVAVFSPELSDASNDGSKLVMSAISGDVLSYQPHYSGVRRVQSVLLELHEGIFANLATRWLYFLSGGMGCVMIATGMVLWTKKRRTKALNNPQGMPFSFKLTEGLNIGTIVGLPAAVAVYFLANRLLPLGLEARAQWEIHCFFITWLMFLLHGMRLTWLSRSHKAWYQQWLCTSVLFLLVPMINGITTQRGLVASMLNADWVYVTFDITNLAAGLVCLFIAQKVKSTSKQVLPVQRGKLHSELTP</sequence>
<gene>
    <name evidence="2" type="ORF">HG263_12005</name>
</gene>
<feature type="transmembrane region" description="Helical" evidence="1">
    <location>
        <begin position="142"/>
        <end position="164"/>
    </location>
</feature>
<keyword evidence="1" id="KW-1133">Transmembrane helix</keyword>
<feature type="transmembrane region" description="Helical" evidence="1">
    <location>
        <begin position="198"/>
        <end position="219"/>
    </location>
</feature>
<dbReference type="PANTHER" id="PTHR34219:SF4">
    <property type="entry name" value="PEPSY DOMAIN-CONTAINING PROTEIN"/>
    <property type="match status" value="1"/>
</dbReference>
<name>A0A849VHP7_9GAMM</name>